<keyword evidence="2" id="KW-0472">Membrane</keyword>
<gene>
    <name evidence="4" type="ORF">SISNIDRAFT_538360</name>
</gene>
<evidence type="ECO:0000313" key="5">
    <source>
        <dbReference type="Proteomes" id="UP000076722"/>
    </source>
</evidence>
<protein>
    <recommendedName>
        <fullName evidence="3">DUF6535 domain-containing protein</fullName>
    </recommendedName>
</protein>
<keyword evidence="2" id="KW-0812">Transmembrane</keyword>
<evidence type="ECO:0000313" key="4">
    <source>
        <dbReference type="EMBL" id="KZS87008.1"/>
    </source>
</evidence>
<dbReference type="AlphaFoldDB" id="A0A164MT59"/>
<feature type="compositionally biased region" description="Low complexity" evidence="1">
    <location>
        <begin position="1040"/>
        <end position="1056"/>
    </location>
</feature>
<accession>A0A164MT59</accession>
<feature type="transmembrane region" description="Helical" evidence="2">
    <location>
        <begin position="307"/>
        <end position="328"/>
    </location>
</feature>
<name>A0A164MT59_9AGAM</name>
<feature type="region of interest" description="Disordered" evidence="1">
    <location>
        <begin position="1014"/>
        <end position="1069"/>
    </location>
</feature>
<feature type="transmembrane region" description="Helical" evidence="2">
    <location>
        <begin position="456"/>
        <end position="477"/>
    </location>
</feature>
<dbReference type="InterPro" id="IPR045338">
    <property type="entry name" value="DUF6535"/>
</dbReference>
<dbReference type="Pfam" id="PF20153">
    <property type="entry name" value="DUF6535"/>
    <property type="match status" value="1"/>
</dbReference>
<feature type="region of interest" description="Disordered" evidence="1">
    <location>
        <begin position="987"/>
        <end position="1006"/>
    </location>
</feature>
<feature type="transmembrane region" description="Helical" evidence="2">
    <location>
        <begin position="419"/>
        <end position="444"/>
    </location>
</feature>
<evidence type="ECO:0000259" key="3">
    <source>
        <dbReference type="Pfam" id="PF20153"/>
    </source>
</evidence>
<proteinExistence type="predicted"/>
<dbReference type="EMBL" id="KV419459">
    <property type="protein sequence ID" value="KZS87008.1"/>
    <property type="molecule type" value="Genomic_DNA"/>
</dbReference>
<dbReference type="Proteomes" id="UP000076722">
    <property type="component" value="Unassembled WGS sequence"/>
</dbReference>
<feature type="domain" description="DUF6535" evidence="3">
    <location>
        <begin position="290"/>
        <end position="445"/>
    </location>
</feature>
<feature type="compositionally biased region" description="Basic and acidic residues" evidence="1">
    <location>
        <begin position="1060"/>
        <end position="1069"/>
    </location>
</feature>
<reference evidence="4 5" key="1">
    <citation type="journal article" date="2016" name="Mol. Biol. Evol.">
        <title>Comparative Genomics of Early-Diverging Mushroom-Forming Fungi Provides Insights into the Origins of Lignocellulose Decay Capabilities.</title>
        <authorList>
            <person name="Nagy L.G."/>
            <person name="Riley R."/>
            <person name="Tritt A."/>
            <person name="Adam C."/>
            <person name="Daum C."/>
            <person name="Floudas D."/>
            <person name="Sun H."/>
            <person name="Yadav J.S."/>
            <person name="Pangilinan J."/>
            <person name="Larsson K.H."/>
            <person name="Matsuura K."/>
            <person name="Barry K."/>
            <person name="Labutti K."/>
            <person name="Kuo R."/>
            <person name="Ohm R.A."/>
            <person name="Bhattacharya S.S."/>
            <person name="Shirouzu T."/>
            <person name="Yoshinaga Y."/>
            <person name="Martin F.M."/>
            <person name="Grigoriev I.V."/>
            <person name="Hibbett D.S."/>
        </authorList>
    </citation>
    <scope>NUCLEOTIDE SEQUENCE [LARGE SCALE GENOMIC DNA]</scope>
    <source>
        <strain evidence="4 5">HHB9708</strain>
    </source>
</reference>
<organism evidence="4 5">
    <name type="scientific">Sistotremastrum niveocremeum HHB9708</name>
    <dbReference type="NCBI Taxonomy" id="1314777"/>
    <lineage>
        <taxon>Eukaryota</taxon>
        <taxon>Fungi</taxon>
        <taxon>Dikarya</taxon>
        <taxon>Basidiomycota</taxon>
        <taxon>Agaricomycotina</taxon>
        <taxon>Agaricomycetes</taxon>
        <taxon>Sistotremastrales</taxon>
        <taxon>Sistotremastraceae</taxon>
        <taxon>Sertulicium</taxon>
        <taxon>Sertulicium niveocremeum</taxon>
    </lineage>
</organism>
<keyword evidence="5" id="KW-1185">Reference proteome</keyword>
<sequence>MIAVLKTLWQIFTSESSAKALSSLSSKVMSYIHLVFSSNSINYHIIKKTQWERVWTLESGEQRVQDKGRLALFWIEMIKSFGHGLSTSLYRSHVIHVHATSKKQGSNEMALSSHRAHFVQIDLGVRNTSESRVRPYEVWQTSAWILASDSVSIEWCHPGFSRTRRGHNALGNRGNNPKKLSEAFLDLHLQEDRNPNLLELIAGRNATPAPADPSTTTLEADANASTMALLTNQFGALLDAVKTLNVTMDGVKSTLVDHGTKFDVLIRDALKNDQPYEQKELEDETTCRALYDMVMAKTKEKADEWNGTMDVTLIFIALFSAVLTAFLVPATQNLLPAPTGSGNSNSTSSQALPLPPRSDEAVCAFYYLSLITAIIIAVLCALGRQWVRKLTVKPDVGSWRERTMWLVERMKRAESWLKVLMEVLYWMLLSSIGLFMAGLLYQLWNVSHSFEARASILLATWALGVVLIGGIVATMIATTYHSVRYQGSVFEGLVSRVIVGEADTGLVNSVRRIWTWSKERVARGGKWWAELKVQNSLSAGWTRFKSIRLLDVLQRNGRRMRGVVTRKTWKSLRMAMRKIRWTKLMKTLNLVRKTQDWIRRNRVRVQCKSKTKLLATYLDQIAEASDPTLLDRAVASLTYGDWVQYGGGSVDQLQKVYTRLMATDTSFRVKETINAQVSLFSAWFSKRWKEIEENREDRAYADRQASEGHVYFIAGSKEREEQAKKEEEEKRRAIQLTKFLISQRKDGISFCFTPTWENCTEILDLISLPFDAFIAKCVCIHDHNINLGYHQRIFPLSVSHCLGLFDDDKTDDVTRILSHLDLSSAVRSFVLVDYYNPFYDGALKLIIGDRKPEVLHFLNEFLSTPRNWSNADPGFASAVFLIAAGSPPQFPSDLDLSPIIAHVGRHPSWWNWRQASEALIGYLGQCDISTLSDPASVHHFLQQCVHLELHPPPFTYPDEIRRAIQETREAALTLSHQYEAFFTSNIPLPPSPPLSTSDEVLSSDRRNSVLEHSNSEYLDEASSPLSVQALDDPGAPEITPLELDPSESLPSSPSSSTGHHAIDMTDTER</sequence>
<evidence type="ECO:0000256" key="2">
    <source>
        <dbReference type="SAM" id="Phobius"/>
    </source>
</evidence>
<evidence type="ECO:0000256" key="1">
    <source>
        <dbReference type="SAM" id="MobiDB-lite"/>
    </source>
</evidence>
<keyword evidence="2" id="KW-1133">Transmembrane helix</keyword>
<feature type="transmembrane region" description="Helical" evidence="2">
    <location>
        <begin position="364"/>
        <end position="383"/>
    </location>
</feature>